<dbReference type="GO" id="GO:0004497">
    <property type="term" value="F:monooxygenase activity"/>
    <property type="evidence" value="ECO:0007669"/>
    <property type="project" value="UniProtKB-KW"/>
</dbReference>
<evidence type="ECO:0000256" key="7">
    <source>
        <dbReference type="ARBA" id="ARBA00023033"/>
    </source>
</evidence>
<gene>
    <name evidence="8" type="ORF">L873DRAFT_1806741</name>
</gene>
<name>A0A3N4JMN8_9PEZI</name>
<keyword evidence="7" id="KW-0503">Monooxygenase</keyword>
<dbReference type="OrthoDB" id="1470350at2759"/>
<dbReference type="GO" id="GO:0016705">
    <property type="term" value="F:oxidoreductase activity, acting on paired donors, with incorporation or reduction of molecular oxygen"/>
    <property type="evidence" value="ECO:0007669"/>
    <property type="project" value="InterPro"/>
</dbReference>
<dbReference type="InterPro" id="IPR047146">
    <property type="entry name" value="Cyt_P450_E_CYP52_fungi"/>
</dbReference>
<evidence type="ECO:0000313" key="8">
    <source>
        <dbReference type="EMBL" id="RPA99505.1"/>
    </source>
</evidence>
<sequence length="116" mass="13651">MSRNKRVWDKLQQEVLSAVERDERPDFNQGKDMKYLRCVLNETYHNTTLPAGGGPDGQSPILIPAGKKVIYSIFEFHRRKDIWGPDVDELVPERWEDGRHHAWEFMLFNARPRICV</sequence>
<keyword evidence="5" id="KW-0560">Oxidoreductase</keyword>
<organism evidence="8 9">
    <name type="scientific">Choiromyces venosus 120613-1</name>
    <dbReference type="NCBI Taxonomy" id="1336337"/>
    <lineage>
        <taxon>Eukaryota</taxon>
        <taxon>Fungi</taxon>
        <taxon>Dikarya</taxon>
        <taxon>Ascomycota</taxon>
        <taxon>Pezizomycotina</taxon>
        <taxon>Pezizomycetes</taxon>
        <taxon>Pezizales</taxon>
        <taxon>Tuberaceae</taxon>
        <taxon>Choiromyces</taxon>
    </lineage>
</organism>
<evidence type="ECO:0000256" key="3">
    <source>
        <dbReference type="ARBA" id="ARBA00022617"/>
    </source>
</evidence>
<dbReference type="AlphaFoldDB" id="A0A3N4JMN8"/>
<evidence type="ECO:0000256" key="6">
    <source>
        <dbReference type="ARBA" id="ARBA00023004"/>
    </source>
</evidence>
<dbReference type="Proteomes" id="UP000276215">
    <property type="component" value="Unassembled WGS sequence"/>
</dbReference>
<dbReference type="STRING" id="1336337.A0A3N4JMN8"/>
<dbReference type="InterPro" id="IPR036396">
    <property type="entry name" value="Cyt_P450_sf"/>
</dbReference>
<feature type="non-terminal residue" evidence="8">
    <location>
        <position position="116"/>
    </location>
</feature>
<keyword evidence="6" id="KW-0408">Iron</keyword>
<comment type="similarity">
    <text evidence="2">Belongs to the cytochrome P450 family.</text>
</comment>
<evidence type="ECO:0000313" key="9">
    <source>
        <dbReference type="Proteomes" id="UP000276215"/>
    </source>
</evidence>
<keyword evidence="9" id="KW-1185">Reference proteome</keyword>
<proteinExistence type="inferred from homology"/>
<accession>A0A3N4JMN8</accession>
<dbReference type="SUPFAM" id="SSF48264">
    <property type="entry name" value="Cytochrome P450"/>
    <property type="match status" value="1"/>
</dbReference>
<evidence type="ECO:0000256" key="2">
    <source>
        <dbReference type="ARBA" id="ARBA00010617"/>
    </source>
</evidence>
<evidence type="ECO:0000256" key="4">
    <source>
        <dbReference type="ARBA" id="ARBA00022723"/>
    </source>
</evidence>
<dbReference type="GO" id="GO:0020037">
    <property type="term" value="F:heme binding"/>
    <property type="evidence" value="ECO:0007669"/>
    <property type="project" value="InterPro"/>
</dbReference>
<dbReference type="EMBL" id="ML120387">
    <property type="protein sequence ID" value="RPA99505.1"/>
    <property type="molecule type" value="Genomic_DNA"/>
</dbReference>
<keyword evidence="3" id="KW-0349">Heme</keyword>
<dbReference type="GO" id="GO:0005506">
    <property type="term" value="F:iron ion binding"/>
    <property type="evidence" value="ECO:0007669"/>
    <property type="project" value="InterPro"/>
</dbReference>
<protein>
    <submittedName>
        <fullName evidence="8">Cytochrome P450</fullName>
    </submittedName>
</protein>
<dbReference type="InterPro" id="IPR001128">
    <property type="entry name" value="Cyt_P450"/>
</dbReference>
<comment type="cofactor">
    <cofactor evidence="1">
        <name>heme</name>
        <dbReference type="ChEBI" id="CHEBI:30413"/>
    </cofactor>
</comment>
<evidence type="ECO:0000256" key="5">
    <source>
        <dbReference type="ARBA" id="ARBA00023002"/>
    </source>
</evidence>
<reference evidence="8 9" key="1">
    <citation type="journal article" date="2018" name="Nat. Ecol. Evol.">
        <title>Pezizomycetes genomes reveal the molecular basis of ectomycorrhizal truffle lifestyle.</title>
        <authorList>
            <person name="Murat C."/>
            <person name="Payen T."/>
            <person name="Noel B."/>
            <person name="Kuo A."/>
            <person name="Morin E."/>
            <person name="Chen J."/>
            <person name="Kohler A."/>
            <person name="Krizsan K."/>
            <person name="Balestrini R."/>
            <person name="Da Silva C."/>
            <person name="Montanini B."/>
            <person name="Hainaut M."/>
            <person name="Levati E."/>
            <person name="Barry K.W."/>
            <person name="Belfiori B."/>
            <person name="Cichocki N."/>
            <person name="Clum A."/>
            <person name="Dockter R.B."/>
            <person name="Fauchery L."/>
            <person name="Guy J."/>
            <person name="Iotti M."/>
            <person name="Le Tacon F."/>
            <person name="Lindquist E.A."/>
            <person name="Lipzen A."/>
            <person name="Malagnac F."/>
            <person name="Mello A."/>
            <person name="Molinier V."/>
            <person name="Miyauchi S."/>
            <person name="Poulain J."/>
            <person name="Riccioni C."/>
            <person name="Rubini A."/>
            <person name="Sitrit Y."/>
            <person name="Splivallo R."/>
            <person name="Traeger S."/>
            <person name="Wang M."/>
            <person name="Zifcakova L."/>
            <person name="Wipf D."/>
            <person name="Zambonelli A."/>
            <person name="Paolocci F."/>
            <person name="Nowrousian M."/>
            <person name="Ottonello S."/>
            <person name="Baldrian P."/>
            <person name="Spatafora J.W."/>
            <person name="Henrissat B."/>
            <person name="Nagy L.G."/>
            <person name="Aury J.M."/>
            <person name="Wincker P."/>
            <person name="Grigoriev I.V."/>
            <person name="Bonfante P."/>
            <person name="Martin F.M."/>
        </authorList>
    </citation>
    <scope>NUCLEOTIDE SEQUENCE [LARGE SCALE GENOMIC DNA]</scope>
    <source>
        <strain evidence="8 9">120613-1</strain>
    </source>
</reference>
<dbReference type="PANTHER" id="PTHR24287">
    <property type="entry name" value="P450, PUTATIVE (EUROFUNG)-RELATED"/>
    <property type="match status" value="1"/>
</dbReference>
<dbReference type="Gene3D" id="1.10.630.10">
    <property type="entry name" value="Cytochrome P450"/>
    <property type="match status" value="1"/>
</dbReference>
<dbReference type="Pfam" id="PF00067">
    <property type="entry name" value="p450"/>
    <property type="match status" value="1"/>
</dbReference>
<dbReference type="PANTHER" id="PTHR24287:SF1">
    <property type="entry name" value="P450, PUTATIVE (EUROFUNG)-RELATED"/>
    <property type="match status" value="1"/>
</dbReference>
<keyword evidence="4" id="KW-0479">Metal-binding</keyword>
<evidence type="ECO:0000256" key="1">
    <source>
        <dbReference type="ARBA" id="ARBA00001971"/>
    </source>
</evidence>